<name>A0ABM8QPZ0_9BURK</name>
<accession>A0ABM8QPZ0</accession>
<dbReference type="Proteomes" id="UP000672526">
    <property type="component" value="Unassembled WGS sequence"/>
</dbReference>
<comment type="caution">
    <text evidence="2">The sequence shown here is derived from an EMBL/GenBank/DDBJ whole genome shotgun (WGS) entry which is preliminary data.</text>
</comment>
<keyword evidence="3" id="KW-1185">Reference proteome</keyword>
<evidence type="ECO:0000313" key="3">
    <source>
        <dbReference type="Proteomes" id="UP000672526"/>
    </source>
</evidence>
<feature type="chain" id="PRO_5045509439" evidence="1">
    <location>
        <begin position="23"/>
        <end position="99"/>
    </location>
</feature>
<evidence type="ECO:0000256" key="1">
    <source>
        <dbReference type="SAM" id="SignalP"/>
    </source>
</evidence>
<reference evidence="2 3" key="1">
    <citation type="submission" date="2021-02" db="EMBL/GenBank/DDBJ databases">
        <authorList>
            <person name="Vanwijnsberghe S."/>
        </authorList>
    </citation>
    <scope>NUCLEOTIDE SEQUENCE [LARGE SCALE GENOMIC DNA]</scope>
    <source>
        <strain evidence="2 3">LMG 31837</strain>
    </source>
</reference>
<feature type="signal peptide" evidence="1">
    <location>
        <begin position="1"/>
        <end position="22"/>
    </location>
</feature>
<organism evidence="2 3">
    <name type="scientific">Paraburkholderia haematera</name>
    <dbReference type="NCBI Taxonomy" id="2793077"/>
    <lineage>
        <taxon>Bacteria</taxon>
        <taxon>Pseudomonadati</taxon>
        <taxon>Pseudomonadota</taxon>
        <taxon>Betaproteobacteria</taxon>
        <taxon>Burkholderiales</taxon>
        <taxon>Burkholderiaceae</taxon>
        <taxon>Paraburkholderia</taxon>
    </lineage>
</organism>
<gene>
    <name evidence="2" type="ORF">R69888_01040</name>
</gene>
<keyword evidence="1" id="KW-0732">Signal</keyword>
<dbReference type="RefSeq" id="WP_211609955.1">
    <property type="nucleotide sequence ID" value="NZ_CAJNBK010000002.1"/>
</dbReference>
<sequence>MRTSKIVVGALALAAAGSGIRAAWLLLNTTNLQLDPGWDGVNTIEPVGDIGLSNQAWGVAQFELDDQVSALNRRTAFWTIASTVSGAQATIVGLLPLLW</sequence>
<dbReference type="EMBL" id="CAJNBK010000002">
    <property type="protein sequence ID" value="CAE6708945.1"/>
    <property type="molecule type" value="Genomic_DNA"/>
</dbReference>
<proteinExistence type="predicted"/>
<protein>
    <submittedName>
        <fullName evidence="2">Uncharacterized protein</fullName>
    </submittedName>
</protein>
<evidence type="ECO:0000313" key="2">
    <source>
        <dbReference type="EMBL" id="CAE6708945.1"/>
    </source>
</evidence>